<reference evidence="1 2" key="1">
    <citation type="submission" date="2023-07" db="EMBL/GenBank/DDBJ databases">
        <title>Comparative genomics of wheat-associated soil bacteria to identify genetic determinants of phenazine resistance.</title>
        <authorList>
            <person name="Mouncey N."/>
        </authorList>
    </citation>
    <scope>NUCLEOTIDE SEQUENCE [LARGE SCALE GENOMIC DNA]</scope>
    <source>
        <strain evidence="1 2">W4I11</strain>
    </source>
</reference>
<proteinExistence type="predicted"/>
<dbReference type="Proteomes" id="UP001237780">
    <property type="component" value="Unassembled WGS sequence"/>
</dbReference>
<comment type="caution">
    <text evidence="1">The sequence shown here is derived from an EMBL/GenBank/DDBJ whole genome shotgun (WGS) entry which is preliminary data.</text>
</comment>
<sequence>MAALVEILLPVIPGKETAYRDVRIQLSEKFGGVTLHANAPAEGLWKNGVVTEKDQIIIVEVMVDEIDRVWWRHYRKDLEVAFQQEAIVIRTTSIERL</sequence>
<evidence type="ECO:0000313" key="1">
    <source>
        <dbReference type="EMBL" id="MDQ0995421.1"/>
    </source>
</evidence>
<dbReference type="EMBL" id="JAUSZT010000002">
    <property type="protein sequence ID" value="MDQ0995421.1"/>
    <property type="molecule type" value="Genomic_DNA"/>
</dbReference>
<organism evidence="1 2">
    <name type="scientific">Phyllobacterium ifriqiyense</name>
    <dbReference type="NCBI Taxonomy" id="314238"/>
    <lineage>
        <taxon>Bacteria</taxon>
        <taxon>Pseudomonadati</taxon>
        <taxon>Pseudomonadota</taxon>
        <taxon>Alphaproteobacteria</taxon>
        <taxon>Hyphomicrobiales</taxon>
        <taxon>Phyllobacteriaceae</taxon>
        <taxon>Phyllobacterium</taxon>
    </lineage>
</organism>
<keyword evidence="2" id="KW-1185">Reference proteome</keyword>
<protein>
    <recommendedName>
        <fullName evidence="3">DUF3240 domain-containing protein</fullName>
    </recommendedName>
</protein>
<evidence type="ECO:0008006" key="3">
    <source>
        <dbReference type="Google" id="ProtNLM"/>
    </source>
</evidence>
<dbReference type="RefSeq" id="WP_307276649.1">
    <property type="nucleotide sequence ID" value="NZ_JAUSZT010000002.1"/>
</dbReference>
<evidence type="ECO:0000313" key="2">
    <source>
        <dbReference type="Proteomes" id="UP001237780"/>
    </source>
</evidence>
<accession>A0ABU0S4J2</accession>
<gene>
    <name evidence="1" type="ORF">QFZ34_000598</name>
</gene>
<name>A0ABU0S4J2_9HYPH</name>